<accession>A0A1G6BKE7</accession>
<evidence type="ECO:0000313" key="3">
    <source>
        <dbReference type="Proteomes" id="UP000199228"/>
    </source>
</evidence>
<evidence type="ECO:0000313" key="2">
    <source>
        <dbReference type="EMBL" id="SDB21110.1"/>
    </source>
</evidence>
<keyword evidence="1" id="KW-0472">Membrane</keyword>
<name>A0A1G6BKE7_EUBOX</name>
<dbReference type="EMBL" id="FMXR01000011">
    <property type="protein sequence ID" value="SDB21110.1"/>
    <property type="molecule type" value="Genomic_DNA"/>
</dbReference>
<sequence length="292" mass="33084">MSTNKNNLSMHEFYEHLSKKNRAKVLQFLQDGILKDVQENDLISIYKDLLLLRDHDIIDYLTKEVSPLPTEIFSVDYNNINNRRFVFEVLDKHSKNLDLSTDESCCALFEIACQVECFSIITSMISKSQAKDNYKKLVIGSYKMLQLTKKIKKEDLTDDMIVSFFVEAALSRDGMQRIEALRLMNYDIHTLTKDGKDVCGVLEETISTIRYPKNKSGALKQRQDLNMITYIKNIDNHDASDKEEVVLGKAGKLAILIVIIAVIIFGIFAIKATTSDSSSSTVTADTTISTTE</sequence>
<dbReference type="AlphaFoldDB" id="A0A1G6BKE7"/>
<reference evidence="2 3" key="1">
    <citation type="submission" date="2016-10" db="EMBL/GenBank/DDBJ databases">
        <authorList>
            <person name="de Groot N.N."/>
        </authorList>
    </citation>
    <scope>NUCLEOTIDE SEQUENCE [LARGE SCALE GENOMIC DNA]</scope>
    <source>
        <strain evidence="2 3">DSM 3217</strain>
    </source>
</reference>
<feature type="transmembrane region" description="Helical" evidence="1">
    <location>
        <begin position="253"/>
        <end position="270"/>
    </location>
</feature>
<keyword evidence="3" id="KW-1185">Reference proteome</keyword>
<evidence type="ECO:0000256" key="1">
    <source>
        <dbReference type="SAM" id="Phobius"/>
    </source>
</evidence>
<keyword evidence="1" id="KW-0812">Transmembrane</keyword>
<proteinExistence type="predicted"/>
<gene>
    <name evidence="2" type="ORF">SAMN02910417_01570</name>
</gene>
<protein>
    <submittedName>
        <fullName evidence="2">Uncharacterized protein</fullName>
    </submittedName>
</protein>
<dbReference type="RefSeq" id="WP_090173811.1">
    <property type="nucleotide sequence ID" value="NZ_FMXR01000011.1"/>
</dbReference>
<organism evidence="2 3">
    <name type="scientific">Eubacterium oxidoreducens</name>
    <dbReference type="NCBI Taxonomy" id="1732"/>
    <lineage>
        <taxon>Bacteria</taxon>
        <taxon>Bacillati</taxon>
        <taxon>Bacillota</taxon>
        <taxon>Clostridia</taxon>
        <taxon>Eubacteriales</taxon>
        <taxon>Eubacteriaceae</taxon>
        <taxon>Eubacterium</taxon>
    </lineage>
</organism>
<dbReference type="Proteomes" id="UP000199228">
    <property type="component" value="Unassembled WGS sequence"/>
</dbReference>
<keyword evidence="1" id="KW-1133">Transmembrane helix</keyword>